<dbReference type="SUPFAM" id="SSF52317">
    <property type="entry name" value="Class I glutamine amidotransferase-like"/>
    <property type="match status" value="1"/>
</dbReference>
<feature type="active site" evidence="10 11">
    <location>
        <position position="186"/>
    </location>
</feature>
<organism evidence="13 14">
    <name type="scientific">Pelagibaculum spongiae</name>
    <dbReference type="NCBI Taxonomy" id="2080658"/>
    <lineage>
        <taxon>Bacteria</taxon>
        <taxon>Pseudomonadati</taxon>
        <taxon>Pseudomonadota</taxon>
        <taxon>Gammaproteobacteria</taxon>
        <taxon>Oceanospirillales</taxon>
        <taxon>Pelagibaculum</taxon>
    </lineage>
</organism>
<sequence length="203" mass="22332">MLKIVDLQVGNIGSVIKAVKQLGFPYEVIDSPSGLSNATKILLPGVGNFSMAATRLRESGFYSEIRKKILDQNIPILGICVGMQLLAKSGEEGNGNTEGLGFFDAKVKKINSLNKTLLVPHVGWNDVDTKNLPIFNGIENNSCFYFVHSFAMKLNESVNVAYTDYGENVVAYVNKNNIHGAQFHPEKSQDVGLKFLRNFIESC</sequence>
<comment type="catalytic activity">
    <reaction evidence="9 10">
        <text>L-glutamine + H2O = L-glutamate + NH4(+)</text>
        <dbReference type="Rhea" id="RHEA:15889"/>
        <dbReference type="ChEBI" id="CHEBI:15377"/>
        <dbReference type="ChEBI" id="CHEBI:28938"/>
        <dbReference type="ChEBI" id="CHEBI:29985"/>
        <dbReference type="ChEBI" id="CHEBI:58359"/>
        <dbReference type="EC" id="3.5.1.2"/>
    </reaction>
</comment>
<dbReference type="PIRSF" id="PIRSF000495">
    <property type="entry name" value="Amidotransf_hisH"/>
    <property type="match status" value="1"/>
</dbReference>
<evidence type="ECO:0000256" key="4">
    <source>
        <dbReference type="ARBA" id="ARBA00022801"/>
    </source>
</evidence>
<evidence type="ECO:0000256" key="7">
    <source>
        <dbReference type="ARBA" id="ARBA00023239"/>
    </source>
</evidence>
<name>A0A2V1GUX7_9GAMM</name>
<dbReference type="InterPro" id="IPR029062">
    <property type="entry name" value="Class_I_gatase-like"/>
</dbReference>
<gene>
    <name evidence="10 13" type="primary">hisH</name>
    <name evidence="13" type="ORF">DC094_06270</name>
</gene>
<dbReference type="GO" id="GO:0005737">
    <property type="term" value="C:cytoplasm"/>
    <property type="evidence" value="ECO:0007669"/>
    <property type="project" value="UniProtKB-SubCell"/>
</dbReference>
<evidence type="ECO:0000256" key="2">
    <source>
        <dbReference type="ARBA" id="ARBA00011152"/>
    </source>
</evidence>
<dbReference type="InterPro" id="IPR017926">
    <property type="entry name" value="GATASE"/>
</dbReference>
<dbReference type="UniPathway" id="UPA00031">
    <property type="reaction ID" value="UER00010"/>
</dbReference>
<comment type="pathway">
    <text evidence="1 10">Amino-acid biosynthesis; L-histidine biosynthesis; L-histidine from 5-phospho-alpha-D-ribose 1-diphosphate: step 5/9.</text>
</comment>
<feature type="active site" description="Nucleophile" evidence="10 11">
    <location>
        <position position="80"/>
    </location>
</feature>
<dbReference type="RefSeq" id="WP_116686278.1">
    <property type="nucleotide sequence ID" value="NZ_CAWNYD010000002.1"/>
</dbReference>
<dbReference type="OrthoDB" id="9807137at2"/>
<dbReference type="AlphaFoldDB" id="A0A2V1GUX7"/>
<protein>
    <recommendedName>
        <fullName evidence="10">Imidazole glycerol phosphate synthase subunit HisH</fullName>
        <ecNumber evidence="10">4.3.2.10</ecNumber>
    </recommendedName>
    <alternativeName>
        <fullName evidence="10">IGP synthase glutaminase subunit</fullName>
        <ecNumber evidence="10">3.5.1.2</ecNumber>
    </alternativeName>
    <alternativeName>
        <fullName evidence="10">IGP synthase subunit HisH</fullName>
    </alternativeName>
    <alternativeName>
        <fullName evidence="10">ImGP synthase subunit HisH</fullName>
        <shortName evidence="10">IGPS subunit HisH</shortName>
    </alternativeName>
</protein>
<feature type="domain" description="Glutamine amidotransferase" evidence="12">
    <location>
        <begin position="4"/>
        <end position="200"/>
    </location>
</feature>
<keyword evidence="3 10" id="KW-0028">Amino-acid biosynthesis</keyword>
<dbReference type="GO" id="GO:0004359">
    <property type="term" value="F:glutaminase activity"/>
    <property type="evidence" value="ECO:0007669"/>
    <property type="project" value="UniProtKB-EC"/>
</dbReference>
<evidence type="ECO:0000259" key="12">
    <source>
        <dbReference type="Pfam" id="PF00117"/>
    </source>
</evidence>
<dbReference type="PANTHER" id="PTHR42701">
    <property type="entry name" value="IMIDAZOLE GLYCEROL PHOSPHATE SYNTHASE SUBUNIT HISH"/>
    <property type="match status" value="1"/>
</dbReference>
<keyword evidence="5 10" id="KW-0315">Glutamine amidotransferase</keyword>
<comment type="subcellular location">
    <subcellularLocation>
        <location evidence="10">Cytoplasm</location>
    </subcellularLocation>
</comment>
<proteinExistence type="inferred from homology"/>
<evidence type="ECO:0000313" key="13">
    <source>
        <dbReference type="EMBL" id="PVZ70205.1"/>
    </source>
</evidence>
<dbReference type="Proteomes" id="UP000244906">
    <property type="component" value="Unassembled WGS sequence"/>
</dbReference>
<keyword evidence="7 10" id="KW-0456">Lyase</keyword>
<dbReference type="EMBL" id="QDDL01000002">
    <property type="protein sequence ID" value="PVZ70205.1"/>
    <property type="molecule type" value="Genomic_DNA"/>
</dbReference>
<dbReference type="EC" id="3.5.1.2" evidence="10"/>
<dbReference type="Pfam" id="PF00117">
    <property type="entry name" value="GATase"/>
    <property type="match status" value="1"/>
</dbReference>
<evidence type="ECO:0000256" key="1">
    <source>
        <dbReference type="ARBA" id="ARBA00005091"/>
    </source>
</evidence>
<evidence type="ECO:0000256" key="3">
    <source>
        <dbReference type="ARBA" id="ARBA00022605"/>
    </source>
</evidence>
<dbReference type="InterPro" id="IPR010139">
    <property type="entry name" value="Imidazole-glycPsynth_HisH"/>
</dbReference>
<keyword evidence="4 10" id="KW-0378">Hydrolase</keyword>
<reference evidence="13 14" key="1">
    <citation type="submission" date="2018-04" db="EMBL/GenBank/DDBJ databases">
        <title>Thalassorhabdus spongiae gen. nov., sp. nov., isolated from a marine sponge in South-West Iceland.</title>
        <authorList>
            <person name="Knobloch S."/>
            <person name="Daussin A."/>
            <person name="Johannsson R."/>
            <person name="Marteinsson V.T."/>
        </authorList>
    </citation>
    <scope>NUCLEOTIDE SEQUENCE [LARGE SCALE GENOMIC DNA]</scope>
    <source>
        <strain evidence="13 14">Hp12</strain>
    </source>
</reference>
<dbReference type="GO" id="GO:0000105">
    <property type="term" value="P:L-histidine biosynthetic process"/>
    <property type="evidence" value="ECO:0007669"/>
    <property type="project" value="UniProtKB-UniRule"/>
</dbReference>
<evidence type="ECO:0000256" key="5">
    <source>
        <dbReference type="ARBA" id="ARBA00022962"/>
    </source>
</evidence>
<accession>A0A2V1GUX7</accession>
<dbReference type="PANTHER" id="PTHR42701:SF1">
    <property type="entry name" value="IMIDAZOLE GLYCEROL PHOSPHATE SYNTHASE SUBUNIT HISH"/>
    <property type="match status" value="1"/>
</dbReference>
<evidence type="ECO:0000256" key="11">
    <source>
        <dbReference type="PIRSR" id="PIRSR000495-1"/>
    </source>
</evidence>
<keyword evidence="14" id="KW-1185">Reference proteome</keyword>
<comment type="caution">
    <text evidence="13">The sequence shown here is derived from an EMBL/GenBank/DDBJ whole genome shotgun (WGS) entry which is preliminary data.</text>
</comment>
<dbReference type="HAMAP" id="MF_00278">
    <property type="entry name" value="HisH"/>
    <property type="match status" value="1"/>
</dbReference>
<comment type="function">
    <text evidence="10">IGPS catalyzes the conversion of PRFAR and glutamine to IGP, AICAR and glutamate. The HisH subunit catalyzes the hydrolysis of glutamine to glutamate and ammonia as part of the synthesis of IGP and AICAR. The resulting ammonia molecule is channeled to the active site of HisF.</text>
</comment>
<dbReference type="GO" id="GO:0000107">
    <property type="term" value="F:imidazoleglycerol-phosphate synthase activity"/>
    <property type="evidence" value="ECO:0007669"/>
    <property type="project" value="UniProtKB-UniRule"/>
</dbReference>
<dbReference type="PROSITE" id="PS51273">
    <property type="entry name" value="GATASE_TYPE_1"/>
    <property type="match status" value="1"/>
</dbReference>
<dbReference type="Gene3D" id="3.40.50.880">
    <property type="match status" value="1"/>
</dbReference>
<evidence type="ECO:0000256" key="10">
    <source>
        <dbReference type="HAMAP-Rule" id="MF_00278"/>
    </source>
</evidence>
<dbReference type="GO" id="GO:0016829">
    <property type="term" value="F:lyase activity"/>
    <property type="evidence" value="ECO:0007669"/>
    <property type="project" value="UniProtKB-KW"/>
</dbReference>
<dbReference type="EC" id="4.3.2.10" evidence="10"/>
<keyword evidence="6 10" id="KW-0368">Histidine biosynthesis</keyword>
<dbReference type="CDD" id="cd01748">
    <property type="entry name" value="GATase1_IGP_Synthase"/>
    <property type="match status" value="1"/>
</dbReference>
<comment type="catalytic activity">
    <reaction evidence="8 10">
        <text>5-[(5-phospho-1-deoxy-D-ribulos-1-ylimino)methylamino]-1-(5-phospho-beta-D-ribosyl)imidazole-4-carboxamide + L-glutamine = D-erythro-1-(imidazol-4-yl)glycerol 3-phosphate + 5-amino-1-(5-phospho-beta-D-ribosyl)imidazole-4-carboxamide + L-glutamate + H(+)</text>
        <dbReference type="Rhea" id="RHEA:24793"/>
        <dbReference type="ChEBI" id="CHEBI:15378"/>
        <dbReference type="ChEBI" id="CHEBI:29985"/>
        <dbReference type="ChEBI" id="CHEBI:58278"/>
        <dbReference type="ChEBI" id="CHEBI:58359"/>
        <dbReference type="ChEBI" id="CHEBI:58475"/>
        <dbReference type="ChEBI" id="CHEBI:58525"/>
        <dbReference type="EC" id="4.3.2.10"/>
    </reaction>
</comment>
<evidence type="ECO:0000313" key="14">
    <source>
        <dbReference type="Proteomes" id="UP000244906"/>
    </source>
</evidence>
<comment type="subunit">
    <text evidence="2 10">Heterodimer of HisH and HisF.</text>
</comment>
<evidence type="ECO:0000256" key="9">
    <source>
        <dbReference type="ARBA" id="ARBA00049534"/>
    </source>
</evidence>
<evidence type="ECO:0000256" key="6">
    <source>
        <dbReference type="ARBA" id="ARBA00023102"/>
    </source>
</evidence>
<keyword evidence="10" id="KW-0963">Cytoplasm</keyword>
<feature type="active site" evidence="10 11">
    <location>
        <position position="184"/>
    </location>
</feature>
<evidence type="ECO:0000256" key="8">
    <source>
        <dbReference type="ARBA" id="ARBA00047838"/>
    </source>
</evidence>
<dbReference type="NCBIfam" id="TIGR01855">
    <property type="entry name" value="IMP_synth_hisH"/>
    <property type="match status" value="1"/>
</dbReference>